<evidence type="ECO:0008006" key="3">
    <source>
        <dbReference type="Google" id="ProtNLM"/>
    </source>
</evidence>
<keyword evidence="2" id="KW-1185">Reference proteome</keyword>
<reference evidence="2" key="1">
    <citation type="submission" date="2016-10" db="EMBL/GenBank/DDBJ databases">
        <authorList>
            <person name="Varghese N."/>
            <person name="Submissions S."/>
        </authorList>
    </citation>
    <scope>NUCLEOTIDE SEQUENCE [LARGE SCALE GENOMIC DNA]</scope>
    <source>
        <strain evidence="2">CGMCC 1.7739</strain>
    </source>
</reference>
<name>A0A1I2X247_9EURY</name>
<accession>A0A1I2X247</accession>
<dbReference type="OrthoDB" id="350494at2157"/>
<dbReference type="AlphaFoldDB" id="A0A1I2X247"/>
<protein>
    <recommendedName>
        <fullName evidence="3">RecA-superfamily ATPase, KaiC/GvpD/RAD55 family</fullName>
    </recommendedName>
</protein>
<dbReference type="STRING" id="553467.SAMN04488063_0104"/>
<evidence type="ECO:0000313" key="2">
    <source>
        <dbReference type="Proteomes" id="UP000198876"/>
    </source>
</evidence>
<evidence type="ECO:0000313" key="1">
    <source>
        <dbReference type="EMBL" id="SFH07630.1"/>
    </source>
</evidence>
<sequence length="226" mass="25063">MSDAPGFFTDNGHVLITGITGSKTEMGGKTGLANWWASTWGTQAFDLVVFYNAKGSTAVRGERVYSVDEMAEKMAEGKRHFDFVPPTEDWATPHANLKAFVTELPTEMSKLVVHDEIHDYGDEGSMASFVKVLGQSDGFHAANCKSVCLSQSPTAEDVPGVVGKQCDTFIYVGPISDDYQAWFRSRGWTNHFDHIVANHDPYQWTVIQGTRDQDRTTYPPVPEEFA</sequence>
<organism evidence="1 2">
    <name type="scientific">Halopelagius inordinatus</name>
    <dbReference type="NCBI Taxonomy" id="553467"/>
    <lineage>
        <taxon>Archaea</taxon>
        <taxon>Methanobacteriati</taxon>
        <taxon>Methanobacteriota</taxon>
        <taxon>Stenosarchaea group</taxon>
        <taxon>Halobacteria</taxon>
        <taxon>Halobacteriales</taxon>
        <taxon>Haloferacaceae</taxon>
    </lineage>
</organism>
<gene>
    <name evidence="1" type="ORF">SAMN04488063_0104</name>
</gene>
<proteinExistence type="predicted"/>
<dbReference type="EMBL" id="FOOQ01000013">
    <property type="protein sequence ID" value="SFH07630.1"/>
    <property type="molecule type" value="Genomic_DNA"/>
</dbReference>
<dbReference type="Proteomes" id="UP000198876">
    <property type="component" value="Unassembled WGS sequence"/>
</dbReference>
<dbReference type="RefSeq" id="WP_092894110.1">
    <property type="nucleotide sequence ID" value="NZ_FOOQ01000013.1"/>
</dbReference>